<organism evidence="1 2">
    <name type="scientific">Tetranychus urticae</name>
    <name type="common">Two-spotted spider mite</name>
    <dbReference type="NCBI Taxonomy" id="32264"/>
    <lineage>
        <taxon>Eukaryota</taxon>
        <taxon>Metazoa</taxon>
        <taxon>Ecdysozoa</taxon>
        <taxon>Arthropoda</taxon>
        <taxon>Chelicerata</taxon>
        <taxon>Arachnida</taxon>
        <taxon>Acari</taxon>
        <taxon>Acariformes</taxon>
        <taxon>Trombidiformes</taxon>
        <taxon>Prostigmata</taxon>
        <taxon>Eleutherengona</taxon>
        <taxon>Raphignathae</taxon>
        <taxon>Tetranychoidea</taxon>
        <taxon>Tetranychidae</taxon>
        <taxon>Tetranychus</taxon>
    </lineage>
</organism>
<accession>T1JSS1</accession>
<evidence type="ECO:0000313" key="1">
    <source>
        <dbReference type="EnsemblMetazoa" id="tetur01g11530.1"/>
    </source>
</evidence>
<dbReference type="Proteomes" id="UP000015104">
    <property type="component" value="Unassembled WGS sequence"/>
</dbReference>
<keyword evidence="2" id="KW-1185">Reference proteome</keyword>
<proteinExistence type="predicted"/>
<dbReference type="EnsemblMetazoa" id="tetur01g11530.1">
    <property type="protein sequence ID" value="tetur01g11530.1"/>
    <property type="gene ID" value="tetur01g11530"/>
</dbReference>
<sequence>MLLSRANCISHFISSKAVAWRSDILDPEKT</sequence>
<reference evidence="1" key="2">
    <citation type="submission" date="2015-06" db="UniProtKB">
        <authorList>
            <consortium name="EnsemblMetazoa"/>
        </authorList>
    </citation>
    <scope>IDENTIFICATION</scope>
</reference>
<dbReference type="AlphaFoldDB" id="T1JSS1"/>
<name>T1JSS1_TETUR</name>
<dbReference type="EMBL" id="CAEY01000467">
    <property type="status" value="NOT_ANNOTATED_CDS"/>
    <property type="molecule type" value="Genomic_DNA"/>
</dbReference>
<dbReference type="HOGENOM" id="CLU_3406750_0_0_1"/>
<protein>
    <submittedName>
        <fullName evidence="1">Uncharacterized protein</fullName>
    </submittedName>
</protein>
<evidence type="ECO:0000313" key="2">
    <source>
        <dbReference type="Proteomes" id="UP000015104"/>
    </source>
</evidence>
<reference evidence="2" key="1">
    <citation type="submission" date="2011-08" db="EMBL/GenBank/DDBJ databases">
        <authorList>
            <person name="Rombauts S."/>
        </authorList>
    </citation>
    <scope>NUCLEOTIDE SEQUENCE</scope>
    <source>
        <strain evidence="2">London</strain>
    </source>
</reference>